<gene>
    <name evidence="6" type="ORF">ETSY1_26455</name>
</gene>
<evidence type="ECO:0000256" key="4">
    <source>
        <dbReference type="ARBA" id="ARBA00023033"/>
    </source>
</evidence>
<keyword evidence="7" id="KW-1185">Reference proteome</keyword>
<dbReference type="PATRIC" id="fig|1429438.4.peg.5051"/>
<dbReference type="InterPro" id="IPR036661">
    <property type="entry name" value="Luciferase-like_sf"/>
</dbReference>
<evidence type="ECO:0000313" key="6">
    <source>
        <dbReference type="EMBL" id="ETW96475.1"/>
    </source>
</evidence>
<evidence type="ECO:0000313" key="7">
    <source>
        <dbReference type="Proteomes" id="UP000019141"/>
    </source>
</evidence>
<dbReference type="Gene3D" id="3.20.20.30">
    <property type="entry name" value="Luciferase-like domain"/>
    <property type="match status" value="1"/>
</dbReference>
<dbReference type="PANTHER" id="PTHR42847">
    <property type="entry name" value="ALKANESULFONATE MONOOXYGENASE"/>
    <property type="match status" value="1"/>
</dbReference>
<evidence type="ECO:0000259" key="5">
    <source>
        <dbReference type="Pfam" id="PF00296"/>
    </source>
</evidence>
<dbReference type="AlphaFoldDB" id="W4LFI7"/>
<dbReference type="HOGENOM" id="CLU_027853_7_0_7"/>
<sequence>MKFALTGMGSGSTARPAPMIQVAQKAEELGFESLWIPEHLAVPLTMSTPYPYSADGQFPGGPDARLHDPFVALGFMAAHTKTIKLGTGVFVLPLRNPLAVAKAVVSVDVLSEGRMLFGIGIGWLKEEFEAVGMSYTNRVSRTREWVTMLKTLWMEETPHFQGRYHSFPPIGFNPKPVQQPHPPILFGGESEPALQRAAELGDGWVGVRHSPDSVKPLLDRLRQLVTGANRDFSTFDITVGGDAGVPDLDTVKRFEDAGVHRLVVFAPGFVPRSRFETDLFPQMERFAAEVMAKV</sequence>
<proteinExistence type="predicted"/>
<keyword evidence="4" id="KW-0503">Monooxygenase</keyword>
<dbReference type="GO" id="GO:0008726">
    <property type="term" value="F:alkanesulfonate monooxygenase activity"/>
    <property type="evidence" value="ECO:0007669"/>
    <property type="project" value="TreeGrafter"/>
</dbReference>
<dbReference type="InterPro" id="IPR050172">
    <property type="entry name" value="SsuD_RutA_monooxygenase"/>
</dbReference>
<comment type="caution">
    <text evidence="6">The sequence shown here is derived from an EMBL/GenBank/DDBJ whole genome shotgun (WGS) entry which is preliminary data.</text>
</comment>
<evidence type="ECO:0000256" key="3">
    <source>
        <dbReference type="ARBA" id="ARBA00023002"/>
    </source>
</evidence>
<dbReference type="PANTHER" id="PTHR42847:SF4">
    <property type="entry name" value="ALKANESULFONATE MONOOXYGENASE-RELATED"/>
    <property type="match status" value="1"/>
</dbReference>
<name>W4LFI7_ENTF1</name>
<dbReference type="Pfam" id="PF00296">
    <property type="entry name" value="Bac_luciferase"/>
    <property type="match status" value="1"/>
</dbReference>
<dbReference type="Proteomes" id="UP000019141">
    <property type="component" value="Unassembled WGS sequence"/>
</dbReference>
<keyword evidence="3" id="KW-0560">Oxidoreductase</keyword>
<dbReference type="GO" id="GO:0046306">
    <property type="term" value="P:alkanesulfonate catabolic process"/>
    <property type="evidence" value="ECO:0007669"/>
    <property type="project" value="TreeGrafter"/>
</dbReference>
<dbReference type="EMBL" id="AZHW01000782">
    <property type="protein sequence ID" value="ETW96475.1"/>
    <property type="molecule type" value="Genomic_DNA"/>
</dbReference>
<protein>
    <recommendedName>
        <fullName evidence="5">Luciferase-like domain-containing protein</fullName>
    </recommendedName>
</protein>
<dbReference type="InterPro" id="IPR011251">
    <property type="entry name" value="Luciferase-like_dom"/>
</dbReference>
<accession>W4LFI7</accession>
<evidence type="ECO:0000256" key="1">
    <source>
        <dbReference type="ARBA" id="ARBA00022630"/>
    </source>
</evidence>
<organism evidence="6 7">
    <name type="scientific">Entotheonella factor</name>
    <dbReference type="NCBI Taxonomy" id="1429438"/>
    <lineage>
        <taxon>Bacteria</taxon>
        <taxon>Pseudomonadati</taxon>
        <taxon>Nitrospinota/Tectimicrobiota group</taxon>
        <taxon>Candidatus Tectimicrobiota</taxon>
        <taxon>Candidatus Entotheonellia</taxon>
        <taxon>Candidatus Entotheonellales</taxon>
        <taxon>Candidatus Entotheonellaceae</taxon>
        <taxon>Candidatus Entotheonella</taxon>
    </lineage>
</organism>
<keyword evidence="2" id="KW-0288">FMN</keyword>
<dbReference type="SUPFAM" id="SSF51679">
    <property type="entry name" value="Bacterial luciferase-like"/>
    <property type="match status" value="1"/>
</dbReference>
<reference evidence="6 7" key="1">
    <citation type="journal article" date="2014" name="Nature">
        <title>An environmental bacterial taxon with a large and distinct metabolic repertoire.</title>
        <authorList>
            <person name="Wilson M.C."/>
            <person name="Mori T."/>
            <person name="Ruckert C."/>
            <person name="Uria A.R."/>
            <person name="Helf M.J."/>
            <person name="Takada K."/>
            <person name="Gernert C."/>
            <person name="Steffens U.A."/>
            <person name="Heycke N."/>
            <person name="Schmitt S."/>
            <person name="Rinke C."/>
            <person name="Helfrich E.J."/>
            <person name="Brachmann A.O."/>
            <person name="Gurgui C."/>
            <person name="Wakimoto T."/>
            <person name="Kracht M."/>
            <person name="Crusemann M."/>
            <person name="Hentschel U."/>
            <person name="Abe I."/>
            <person name="Matsunaga S."/>
            <person name="Kalinowski J."/>
            <person name="Takeyama H."/>
            <person name="Piel J."/>
        </authorList>
    </citation>
    <scope>NUCLEOTIDE SEQUENCE [LARGE SCALE GENOMIC DNA]</scope>
    <source>
        <strain evidence="7">TSY1</strain>
    </source>
</reference>
<dbReference type="InterPro" id="IPR019921">
    <property type="entry name" value="Lucif-like_OxRdtase_Rv2161c"/>
</dbReference>
<keyword evidence="1" id="KW-0285">Flavoprotein</keyword>
<evidence type="ECO:0000256" key="2">
    <source>
        <dbReference type="ARBA" id="ARBA00022643"/>
    </source>
</evidence>
<feature type="domain" description="Luciferase-like" evidence="5">
    <location>
        <begin position="9"/>
        <end position="241"/>
    </location>
</feature>
<dbReference type="NCBIfam" id="TIGR03619">
    <property type="entry name" value="F420_Rv2161c"/>
    <property type="match status" value="1"/>
</dbReference>